<gene>
    <name evidence="1" type="ORF">NLG97_g5498</name>
</gene>
<comment type="caution">
    <text evidence="1">The sequence shown here is derived from an EMBL/GenBank/DDBJ whole genome shotgun (WGS) entry which is preliminary data.</text>
</comment>
<dbReference type="EMBL" id="JANAKD010000624">
    <property type="protein sequence ID" value="KAJ3491951.1"/>
    <property type="molecule type" value="Genomic_DNA"/>
</dbReference>
<protein>
    <submittedName>
        <fullName evidence="1">Uncharacterized protein</fullName>
    </submittedName>
</protein>
<evidence type="ECO:0000313" key="2">
    <source>
        <dbReference type="Proteomes" id="UP001148737"/>
    </source>
</evidence>
<sequence length="105" mass="10671">MYATTLSLLSIAGGLAAAADTGASGTITGKDTGLSGTVSITNDRTLTISDFTLEAAVAPALFWRGSKTSDLSAGFRLSNQRVSKPASHETVTIQLDAGHTAADID</sequence>
<name>A0ACC1QSA7_9HYPO</name>
<proteinExistence type="predicted"/>
<accession>A0ACC1QSA7</accession>
<dbReference type="Proteomes" id="UP001148737">
    <property type="component" value="Unassembled WGS sequence"/>
</dbReference>
<evidence type="ECO:0000313" key="1">
    <source>
        <dbReference type="EMBL" id="KAJ3491951.1"/>
    </source>
</evidence>
<organism evidence="1 2">
    <name type="scientific">Lecanicillium saksenae</name>
    <dbReference type="NCBI Taxonomy" id="468837"/>
    <lineage>
        <taxon>Eukaryota</taxon>
        <taxon>Fungi</taxon>
        <taxon>Dikarya</taxon>
        <taxon>Ascomycota</taxon>
        <taxon>Pezizomycotina</taxon>
        <taxon>Sordariomycetes</taxon>
        <taxon>Hypocreomycetidae</taxon>
        <taxon>Hypocreales</taxon>
        <taxon>Cordycipitaceae</taxon>
        <taxon>Lecanicillium</taxon>
    </lineage>
</organism>
<keyword evidence="2" id="KW-1185">Reference proteome</keyword>
<reference evidence="1" key="1">
    <citation type="submission" date="2022-07" db="EMBL/GenBank/DDBJ databases">
        <title>Genome Sequence of Lecanicillium saksenae.</title>
        <authorList>
            <person name="Buettner E."/>
        </authorList>
    </citation>
    <scope>NUCLEOTIDE SEQUENCE</scope>
    <source>
        <strain evidence="1">VT-O1</strain>
    </source>
</reference>